<accession>A0A9X3YPH3</accession>
<evidence type="ECO:0000313" key="2">
    <source>
        <dbReference type="EMBL" id="MDC8014498.1"/>
    </source>
</evidence>
<keyword evidence="1" id="KW-0472">Membrane</keyword>
<feature type="transmembrane region" description="Helical" evidence="1">
    <location>
        <begin position="44"/>
        <end position="61"/>
    </location>
</feature>
<organism evidence="2 3">
    <name type="scientific">Tahibacter soli</name>
    <dbReference type="NCBI Taxonomy" id="2983605"/>
    <lineage>
        <taxon>Bacteria</taxon>
        <taxon>Pseudomonadati</taxon>
        <taxon>Pseudomonadota</taxon>
        <taxon>Gammaproteobacteria</taxon>
        <taxon>Lysobacterales</taxon>
        <taxon>Rhodanobacteraceae</taxon>
        <taxon>Tahibacter</taxon>
    </lineage>
</organism>
<dbReference type="RefSeq" id="WP_263544061.1">
    <property type="nucleotide sequence ID" value="NZ_JAOVZO020000018.1"/>
</dbReference>
<evidence type="ECO:0000256" key="1">
    <source>
        <dbReference type="SAM" id="Phobius"/>
    </source>
</evidence>
<evidence type="ECO:0000313" key="3">
    <source>
        <dbReference type="Proteomes" id="UP001139971"/>
    </source>
</evidence>
<reference evidence="2" key="1">
    <citation type="submission" date="2023-02" db="EMBL/GenBank/DDBJ databases">
        <title>Tahibacter soli sp. nov. isolated from soil.</title>
        <authorList>
            <person name="Baek J.H."/>
            <person name="Lee J.K."/>
            <person name="Choi D.G."/>
            <person name="Jeon C.O."/>
        </authorList>
    </citation>
    <scope>NUCLEOTIDE SEQUENCE</scope>
    <source>
        <strain evidence="2">BL</strain>
    </source>
</reference>
<sequence>MKFARNVFGLAGLYGLATVLPLFFMEAKVGIDTPPPITHPEFYYGFAGVALAWQFAFFAIAREPVRLRPVMPFGAFEKIAFGVATIVLYLQGRLPAQMAGFGVVDLVFAALFLVAYARTPRRWSL</sequence>
<comment type="caution">
    <text evidence="2">The sequence shown here is derived from an EMBL/GenBank/DDBJ whole genome shotgun (WGS) entry which is preliminary data.</text>
</comment>
<feature type="transmembrane region" description="Helical" evidence="1">
    <location>
        <begin position="98"/>
        <end position="117"/>
    </location>
</feature>
<proteinExistence type="predicted"/>
<dbReference type="EMBL" id="JAOVZO020000018">
    <property type="protein sequence ID" value="MDC8014498.1"/>
    <property type="molecule type" value="Genomic_DNA"/>
</dbReference>
<protein>
    <submittedName>
        <fullName evidence="2">Uncharacterized protein</fullName>
    </submittedName>
</protein>
<gene>
    <name evidence="2" type="ORF">OD750_018290</name>
</gene>
<keyword evidence="3" id="KW-1185">Reference proteome</keyword>
<keyword evidence="1" id="KW-1133">Transmembrane helix</keyword>
<dbReference type="Proteomes" id="UP001139971">
    <property type="component" value="Unassembled WGS sequence"/>
</dbReference>
<keyword evidence="1" id="KW-0812">Transmembrane</keyword>
<name>A0A9X3YPH3_9GAMM</name>
<feature type="transmembrane region" description="Helical" evidence="1">
    <location>
        <begin position="7"/>
        <end position="24"/>
    </location>
</feature>
<feature type="transmembrane region" description="Helical" evidence="1">
    <location>
        <begin position="73"/>
        <end position="92"/>
    </location>
</feature>
<dbReference type="AlphaFoldDB" id="A0A9X3YPH3"/>